<evidence type="ECO:0000256" key="3">
    <source>
        <dbReference type="ARBA" id="ARBA00022832"/>
    </source>
</evidence>
<dbReference type="PANTHER" id="PTHR37480">
    <property type="entry name" value="ENOYL-[ACYL-CARRIER-PROTEIN] REDUCTASE [NADH]"/>
    <property type="match status" value="1"/>
</dbReference>
<accession>A0ABP2CN51</accession>
<keyword evidence="3 9" id="KW-0276">Fatty acid metabolism</keyword>
<dbReference type="Pfam" id="PF07055">
    <property type="entry name" value="Eno-Rase_FAD_bd"/>
    <property type="match status" value="1"/>
</dbReference>
<keyword evidence="7 9" id="KW-0275">Fatty acid biosynthesis</keyword>
<keyword evidence="2 9" id="KW-0444">Lipid biosynthesis</keyword>
<feature type="binding site" evidence="9">
    <location>
        <begin position="48"/>
        <end position="53"/>
    </location>
    <ligand>
        <name>NAD(+)</name>
        <dbReference type="ChEBI" id="CHEBI:57540"/>
    </ligand>
</feature>
<comment type="caution">
    <text evidence="13">The sequence shown here is derived from an EMBL/GenBank/DDBJ whole genome shotgun (WGS) entry which is preliminary data.</text>
</comment>
<evidence type="ECO:0000256" key="1">
    <source>
        <dbReference type="ARBA" id="ARBA00011245"/>
    </source>
</evidence>
<evidence type="ECO:0000256" key="8">
    <source>
        <dbReference type="ARBA" id="ARBA00048302"/>
    </source>
</evidence>
<keyword evidence="4 9" id="KW-0560">Oxidoreductase</keyword>
<feature type="binding site" evidence="9">
    <location>
        <begin position="74"/>
        <end position="75"/>
    </location>
    <ligand>
        <name>NAD(+)</name>
        <dbReference type="ChEBI" id="CHEBI:57540"/>
    </ligand>
</feature>
<dbReference type="Gene3D" id="3.40.50.720">
    <property type="entry name" value="NAD(P)-binding Rossmann-like Domain"/>
    <property type="match status" value="1"/>
</dbReference>
<evidence type="ECO:0000259" key="10">
    <source>
        <dbReference type="Pfam" id="PF07055"/>
    </source>
</evidence>
<dbReference type="EC" id="1.3.1.9" evidence="9"/>
<comment type="catalytic activity">
    <reaction evidence="9">
        <text>a 2,3-saturated acyl-[ACP] + NAD(+) = a (2E)-enoyl-[ACP] + NADH + H(+)</text>
        <dbReference type="Rhea" id="RHEA:10240"/>
        <dbReference type="Rhea" id="RHEA-COMP:9925"/>
        <dbReference type="Rhea" id="RHEA-COMP:9926"/>
        <dbReference type="ChEBI" id="CHEBI:15378"/>
        <dbReference type="ChEBI" id="CHEBI:57540"/>
        <dbReference type="ChEBI" id="CHEBI:57945"/>
        <dbReference type="ChEBI" id="CHEBI:78784"/>
        <dbReference type="ChEBI" id="CHEBI:78785"/>
        <dbReference type="EC" id="1.3.1.9"/>
    </reaction>
</comment>
<dbReference type="Pfam" id="PF12242">
    <property type="entry name" value="Eno-Rase_NADH_b"/>
    <property type="match status" value="1"/>
</dbReference>
<feature type="binding site" evidence="9">
    <location>
        <begin position="111"/>
        <end position="112"/>
    </location>
    <ligand>
        <name>NAD(+)</name>
        <dbReference type="ChEBI" id="CHEBI:57540"/>
    </ligand>
</feature>
<name>A0ABP2CN51_9GAMM</name>
<dbReference type="RefSeq" id="WP_006955076.1">
    <property type="nucleotide sequence ID" value="NZ_CH672404.1"/>
</dbReference>
<gene>
    <name evidence="9" type="primary">fabV</name>
    <name evidence="13" type="ORF">OS145_11936</name>
</gene>
<organism evidence="13 14">
    <name type="scientific">Idiomarina baltica OS145</name>
    <dbReference type="NCBI Taxonomy" id="314276"/>
    <lineage>
        <taxon>Bacteria</taxon>
        <taxon>Pseudomonadati</taxon>
        <taxon>Pseudomonadota</taxon>
        <taxon>Gammaproteobacteria</taxon>
        <taxon>Alteromonadales</taxon>
        <taxon>Idiomarinaceae</taxon>
        <taxon>Idiomarina</taxon>
    </lineage>
</organism>
<feature type="domain" description="Trans-2-enoyl-CoA reductase catalytic" evidence="11">
    <location>
        <begin position="82"/>
        <end position="317"/>
    </location>
</feature>
<evidence type="ECO:0000256" key="4">
    <source>
        <dbReference type="ARBA" id="ARBA00023002"/>
    </source>
</evidence>
<dbReference type="Pfam" id="PF12241">
    <property type="entry name" value="Enoyl_reductase"/>
    <property type="match status" value="1"/>
</dbReference>
<evidence type="ECO:0000256" key="9">
    <source>
        <dbReference type="HAMAP-Rule" id="MF_01838"/>
    </source>
</evidence>
<feature type="site" description="Plays an important role in discriminating NADH against NADPH" evidence="9">
    <location>
        <position position="75"/>
    </location>
</feature>
<protein>
    <recommendedName>
        <fullName evidence="9">Enoyl-[acyl-carrier-protein] reductase [NADH]</fullName>
        <shortName evidence="9">ENR</shortName>
        <ecNumber evidence="9">1.3.1.9</ecNumber>
    </recommendedName>
</protein>
<evidence type="ECO:0000259" key="11">
    <source>
        <dbReference type="Pfam" id="PF12241"/>
    </source>
</evidence>
<comment type="pathway">
    <text evidence="9">Lipid metabolism; fatty acid biosynthesis.</text>
</comment>
<dbReference type="Proteomes" id="UP000016543">
    <property type="component" value="Unassembled WGS sequence"/>
</dbReference>
<dbReference type="InterPro" id="IPR024910">
    <property type="entry name" value="Enoyl-CoA_Rdtase_cat_dom"/>
</dbReference>
<reference evidence="13 14" key="1">
    <citation type="submission" date="2006-01" db="EMBL/GenBank/DDBJ databases">
        <authorList>
            <person name="Brettar I."/>
            <person name="Hofle M."/>
            <person name="Ferriera S."/>
            <person name="Johnson J."/>
            <person name="Kravitz S."/>
            <person name="Halpern A."/>
            <person name="Remington K."/>
            <person name="Beeson K."/>
            <person name="Tran B."/>
            <person name="Rogers Y.-H."/>
            <person name="Friedman R."/>
            <person name="Venter J.C."/>
        </authorList>
    </citation>
    <scope>NUCLEOTIDE SEQUENCE [LARGE SCALE GENOMIC DNA]</scope>
    <source>
        <strain evidence="13 14">OS145</strain>
    </source>
</reference>
<feature type="binding site" evidence="9">
    <location>
        <begin position="139"/>
        <end position="140"/>
    </location>
    <ligand>
        <name>NAD(+)</name>
        <dbReference type="ChEBI" id="CHEBI:57540"/>
    </ligand>
</feature>
<evidence type="ECO:0000259" key="12">
    <source>
        <dbReference type="Pfam" id="PF12242"/>
    </source>
</evidence>
<proteinExistence type="inferred from homology"/>
<comment type="similarity">
    <text evidence="9">Belongs to the TER reductase family.</text>
</comment>
<dbReference type="NCBIfam" id="NF043048">
    <property type="entry name" value="EnoyACPredFabV"/>
    <property type="match status" value="1"/>
</dbReference>
<feature type="binding site" evidence="9">
    <location>
        <position position="225"/>
    </location>
    <ligand>
        <name>substrate</name>
    </ligand>
</feature>
<keyword evidence="5 9" id="KW-0520">NAD</keyword>
<dbReference type="InterPro" id="IPR010758">
    <property type="entry name" value="Trans-2-enoyl-CoA_reductase"/>
</dbReference>
<feature type="binding site" evidence="9">
    <location>
        <position position="244"/>
    </location>
    <ligand>
        <name>NAD(+)</name>
        <dbReference type="ChEBI" id="CHEBI:57540"/>
    </ligand>
</feature>
<evidence type="ECO:0000256" key="2">
    <source>
        <dbReference type="ARBA" id="ARBA00022516"/>
    </source>
</evidence>
<feature type="domain" description="Enoyl reductase FAD binding" evidence="10">
    <location>
        <begin position="323"/>
        <end position="386"/>
    </location>
</feature>
<keyword evidence="6 9" id="KW-0443">Lipid metabolism</keyword>
<feature type="domain" description="Trans-2-enoyl-CoA reductase-like NAD(P)H binding" evidence="12">
    <location>
        <begin position="2"/>
        <end position="80"/>
    </location>
</feature>
<comment type="subunit">
    <text evidence="1 9">Monomer.</text>
</comment>
<evidence type="ECO:0000313" key="13">
    <source>
        <dbReference type="EMBL" id="EAQ31072.1"/>
    </source>
</evidence>
<evidence type="ECO:0000313" key="14">
    <source>
        <dbReference type="Proteomes" id="UP000016543"/>
    </source>
</evidence>
<evidence type="ECO:0000256" key="6">
    <source>
        <dbReference type="ARBA" id="ARBA00023098"/>
    </source>
</evidence>
<dbReference type="PANTHER" id="PTHR37480:SF1">
    <property type="entry name" value="ENOYL-[ACYL-CARRIER-PROTEIN] REDUCTASE [NADH]"/>
    <property type="match status" value="1"/>
</dbReference>
<evidence type="ECO:0000256" key="5">
    <source>
        <dbReference type="ARBA" id="ARBA00023027"/>
    </source>
</evidence>
<feature type="active site" description="Proton donor" evidence="9">
    <location>
        <position position="235"/>
    </location>
</feature>
<comment type="function">
    <text evidence="9">Involved in the final reduction of the elongation cycle of fatty acid synthesis (FAS II). Catalyzes the reduction of a carbon-carbon double bond in an enoyl moiety that is covalently linked to an acyl carrier protein (ACP).</text>
</comment>
<comment type="catalytic activity">
    <reaction evidence="8">
        <text>a 2,3-saturated acyl-CoA + NAD(+) = a (2E)-enoyl-CoA + NADH + H(+)</text>
        <dbReference type="Rhea" id="RHEA:18177"/>
        <dbReference type="ChEBI" id="CHEBI:15378"/>
        <dbReference type="ChEBI" id="CHEBI:57540"/>
        <dbReference type="ChEBI" id="CHEBI:57945"/>
        <dbReference type="ChEBI" id="CHEBI:58856"/>
        <dbReference type="ChEBI" id="CHEBI:65111"/>
        <dbReference type="EC" id="1.3.1.44"/>
    </reaction>
</comment>
<dbReference type="InterPro" id="IPR024906">
    <property type="entry name" value="Eno_Rdtase_FAD-bd_dom"/>
</dbReference>
<keyword evidence="14" id="KW-1185">Reference proteome</keyword>
<dbReference type="EMBL" id="AAMX01000026">
    <property type="protein sequence ID" value="EAQ31072.1"/>
    <property type="molecule type" value="Genomic_DNA"/>
</dbReference>
<sequence>MIIKPKIRGFICTNAHPVGCAENVHRQVEFVKQQGSVAGGPKNVLVVGCSTGYGLASRITAAFGSGAHTLGVCFEKEPTEKRTGTAGWYNTAAFHQEAENAGLQYHSINGDAFSDEIKQETIDYIKQNMGKIDLVVYSLASPKRKDPESGEVYSSTLKPVGQAYTTKTYHTDKDEVHDISLEPANDEEIANTVKVMGGEDWERWIKQLHDAGVLAEGCQTTAYTYIGKKLTWPIYGHATIGRAKEDLDRAAAALREQYSDIDLSAYVSSLKALVTQASSAIPVMPLYISLIYRVMKEEGTHEGCIEQIYRLFTEGLYQDNPTLDEAGRLYMNGYETNEKTQAKVEALWDQVTQDNFHELADYAGYHQDFLRLFGFGFDNVDYDADVNPKVNW</sequence>
<dbReference type="NCBIfam" id="NF010177">
    <property type="entry name" value="PRK13656.1"/>
    <property type="match status" value="1"/>
</dbReference>
<dbReference type="HAMAP" id="MF_01838">
    <property type="entry name" value="FabV_reductase"/>
    <property type="match status" value="1"/>
</dbReference>
<evidence type="ECO:0000256" key="7">
    <source>
        <dbReference type="ARBA" id="ARBA00023160"/>
    </source>
</evidence>
<feature type="binding site" evidence="9">
    <location>
        <begin position="273"/>
        <end position="275"/>
    </location>
    <ligand>
        <name>NAD(+)</name>
        <dbReference type="ChEBI" id="CHEBI:57540"/>
    </ligand>
</feature>
<dbReference type="InterPro" id="IPR050048">
    <property type="entry name" value="FabV-like_NADH_b"/>
</dbReference>